<organism evidence="2 3">
    <name type="scientific">Talaromyces amestolkiae</name>
    <dbReference type="NCBI Taxonomy" id="1196081"/>
    <lineage>
        <taxon>Eukaryota</taxon>
        <taxon>Fungi</taxon>
        <taxon>Dikarya</taxon>
        <taxon>Ascomycota</taxon>
        <taxon>Pezizomycotina</taxon>
        <taxon>Eurotiomycetes</taxon>
        <taxon>Eurotiomycetidae</taxon>
        <taxon>Eurotiales</taxon>
        <taxon>Trichocomaceae</taxon>
        <taxon>Talaromyces</taxon>
        <taxon>Talaromyces sect. Talaromyces</taxon>
    </lineage>
</organism>
<feature type="compositionally biased region" description="Acidic residues" evidence="1">
    <location>
        <begin position="12"/>
        <end position="30"/>
    </location>
</feature>
<comment type="caution">
    <text evidence="2">The sequence shown here is derived from an EMBL/GenBank/DDBJ whole genome shotgun (WGS) entry which is preliminary data.</text>
</comment>
<dbReference type="GeneID" id="63799136"/>
<evidence type="ECO:0008006" key="4">
    <source>
        <dbReference type="Google" id="ProtNLM"/>
    </source>
</evidence>
<protein>
    <recommendedName>
        <fullName evidence="4">Glycosyltransferase family 28 N-terminal domain-containing protein</fullName>
    </recommendedName>
</protein>
<dbReference type="Gene3D" id="3.40.50.2000">
    <property type="entry name" value="Glycogen Phosphorylase B"/>
    <property type="match status" value="3"/>
</dbReference>
<accession>A0A364LDL4</accession>
<evidence type="ECO:0000313" key="3">
    <source>
        <dbReference type="Proteomes" id="UP000249363"/>
    </source>
</evidence>
<keyword evidence="3" id="KW-1185">Reference proteome</keyword>
<dbReference type="RefSeq" id="XP_040738424.1">
    <property type="nucleotide sequence ID" value="XM_040882890.1"/>
</dbReference>
<reference evidence="2 3" key="1">
    <citation type="journal article" date="2017" name="Biotechnol. Biofuels">
        <title>Differential beta-glucosidase expression as a function of carbon source availability in Talaromyces amestolkiae: a genomic and proteomic approach.</title>
        <authorList>
            <person name="de Eugenio L.I."/>
            <person name="Mendez-Liter J.A."/>
            <person name="Nieto-Dominguez M."/>
            <person name="Alonso L."/>
            <person name="Gil-Munoz J."/>
            <person name="Barriuso J."/>
            <person name="Prieto A."/>
            <person name="Martinez M.J."/>
        </authorList>
    </citation>
    <scope>NUCLEOTIDE SEQUENCE [LARGE SCALE GENOMIC DNA]</scope>
    <source>
        <strain evidence="2 3">CIB</strain>
    </source>
</reference>
<name>A0A364LDL4_TALAM</name>
<feature type="region of interest" description="Disordered" evidence="1">
    <location>
        <begin position="619"/>
        <end position="649"/>
    </location>
</feature>
<feature type="compositionally biased region" description="Basic and acidic residues" evidence="1">
    <location>
        <begin position="1"/>
        <end position="11"/>
    </location>
</feature>
<dbReference type="AlphaFoldDB" id="A0A364LDL4"/>
<dbReference type="SUPFAM" id="SSF53756">
    <property type="entry name" value="UDP-Glycosyltransferase/glycogen phosphorylase"/>
    <property type="match status" value="1"/>
</dbReference>
<gene>
    <name evidence="2" type="ORF">BHQ10_009922</name>
</gene>
<dbReference type="Proteomes" id="UP000249363">
    <property type="component" value="Unassembled WGS sequence"/>
</dbReference>
<dbReference type="InterPro" id="IPR050426">
    <property type="entry name" value="Glycosyltransferase_28"/>
</dbReference>
<feature type="compositionally biased region" description="Basic and acidic residues" evidence="1">
    <location>
        <begin position="622"/>
        <end position="632"/>
    </location>
</feature>
<dbReference type="EMBL" id="MIKG01000027">
    <property type="protein sequence ID" value="RAO73910.1"/>
    <property type="molecule type" value="Genomic_DNA"/>
</dbReference>
<dbReference type="OrthoDB" id="5835829at2759"/>
<feature type="region of interest" description="Disordered" evidence="1">
    <location>
        <begin position="1"/>
        <end position="43"/>
    </location>
</feature>
<evidence type="ECO:0000313" key="2">
    <source>
        <dbReference type="EMBL" id="RAO73910.1"/>
    </source>
</evidence>
<feature type="region of interest" description="Disordered" evidence="1">
    <location>
        <begin position="571"/>
        <end position="598"/>
    </location>
</feature>
<dbReference type="PANTHER" id="PTHR48050">
    <property type="entry name" value="STEROL 3-BETA-GLUCOSYLTRANSFERASE"/>
    <property type="match status" value="1"/>
</dbReference>
<proteinExistence type="predicted"/>
<evidence type="ECO:0000256" key="1">
    <source>
        <dbReference type="SAM" id="MobiDB-lite"/>
    </source>
</evidence>
<sequence length="649" mass="72618">MDSKNNSRTLEDEFISDQDGVIDSEIESDEAPPAYNSLSPEDLPLSPSYSIDKRQSIFLEDIDRFSIDLSAGNRTSSSLHAFSIPTQRPRLVEIPASGSTFSSPAQRQEDLRTTSKPNHQVMNIVLMLVGCRDEIKSIILVGQELCKKGHRVRVVTHSIFQTFVLKAGLEFFALSNDAQHPIAIEGGRGFDLGAQNYLSYLLVQESLGHETCRIIEHFRRFTLHLPKLPLVQGAGFQGQFKIPHTYLWSPSLLPKPDDWDDVIDIAGYVTTDIVAPYTPSEGLSRFLESAESPILVLLDTAQLKNPDDFLQTLKETSLKYGVHILLDSKFQIFRCTLDIPTIFVLDSVPLGLGSFPILEPDFFSEKFVEAFRYCMQQDVRESAQRLSEHTKLENGTANAVNSFYHHLQSNKFERKPVGSDSESHHLRLEPLVTSSPKSAVRSGNADVNEVDCPPHAWQGTATNSVVKAKPTILVEVKGVSRNLMKAIVKPTVSHIADAYNKFEDDPLALKGKQKSDLSKADTAKKVAKNVGFGSAVACGKIALLPFKTVYYMSETASYGVRALKGLDRHESRNHDLTPDRNWYKRPTGDLRGVAEKNTERQIYLPSRRDDAYNRALSASRRTSFDSRFDHPGRLAHSGNNRNSWEDKQE</sequence>
<dbReference type="PANTHER" id="PTHR48050:SF13">
    <property type="entry name" value="STEROL 3-BETA-GLUCOSYLTRANSFERASE UGT80A2"/>
    <property type="match status" value="1"/>
</dbReference>
<dbReference type="STRING" id="1196081.A0A364LDL4"/>